<evidence type="ECO:0000313" key="1">
    <source>
        <dbReference type="EMBL" id="KAI5664291.1"/>
    </source>
</evidence>
<dbReference type="EMBL" id="CM044705">
    <property type="protein sequence ID" value="KAI5664291.1"/>
    <property type="molecule type" value="Genomic_DNA"/>
</dbReference>
<name>A0ACC0AXV7_CATRO</name>
<keyword evidence="2" id="KW-1185">Reference proteome</keyword>
<comment type="caution">
    <text evidence="1">The sequence shown here is derived from an EMBL/GenBank/DDBJ whole genome shotgun (WGS) entry which is preliminary data.</text>
</comment>
<sequence length="107" mass="12032">MVSRPMAERRKWLTEVSNRFDNQSYHFDYIYYPNQPSKHRQAKAFSYASRTLDQGKKPKRKPGTASRAAICPGAPVSDNMGFSKALVGSVCKDDAIKFQDLASIRSG</sequence>
<gene>
    <name evidence="1" type="ORF">M9H77_23614</name>
</gene>
<accession>A0ACC0AXV7</accession>
<protein>
    <submittedName>
        <fullName evidence="1">Uncharacterized protein</fullName>
    </submittedName>
</protein>
<dbReference type="Proteomes" id="UP001060085">
    <property type="component" value="Linkage Group LG05"/>
</dbReference>
<organism evidence="1 2">
    <name type="scientific">Catharanthus roseus</name>
    <name type="common">Madagascar periwinkle</name>
    <name type="synonym">Vinca rosea</name>
    <dbReference type="NCBI Taxonomy" id="4058"/>
    <lineage>
        <taxon>Eukaryota</taxon>
        <taxon>Viridiplantae</taxon>
        <taxon>Streptophyta</taxon>
        <taxon>Embryophyta</taxon>
        <taxon>Tracheophyta</taxon>
        <taxon>Spermatophyta</taxon>
        <taxon>Magnoliopsida</taxon>
        <taxon>eudicotyledons</taxon>
        <taxon>Gunneridae</taxon>
        <taxon>Pentapetalae</taxon>
        <taxon>asterids</taxon>
        <taxon>lamiids</taxon>
        <taxon>Gentianales</taxon>
        <taxon>Apocynaceae</taxon>
        <taxon>Rauvolfioideae</taxon>
        <taxon>Vinceae</taxon>
        <taxon>Catharanthinae</taxon>
        <taxon>Catharanthus</taxon>
    </lineage>
</organism>
<proteinExistence type="predicted"/>
<evidence type="ECO:0000313" key="2">
    <source>
        <dbReference type="Proteomes" id="UP001060085"/>
    </source>
</evidence>
<reference evidence="2" key="1">
    <citation type="journal article" date="2023" name="Nat. Plants">
        <title>Single-cell RNA sequencing provides a high-resolution roadmap for understanding the multicellular compartmentation of specialized metabolism.</title>
        <authorList>
            <person name="Sun S."/>
            <person name="Shen X."/>
            <person name="Li Y."/>
            <person name="Li Y."/>
            <person name="Wang S."/>
            <person name="Li R."/>
            <person name="Zhang H."/>
            <person name="Shen G."/>
            <person name="Guo B."/>
            <person name="Wei J."/>
            <person name="Xu J."/>
            <person name="St-Pierre B."/>
            <person name="Chen S."/>
            <person name="Sun C."/>
        </authorList>
    </citation>
    <scope>NUCLEOTIDE SEQUENCE [LARGE SCALE GENOMIC DNA]</scope>
</reference>